<dbReference type="AlphaFoldDB" id="A0A212IXI3"/>
<organism evidence="2">
    <name type="scientific">uncultured Dysgonomonas sp</name>
    <dbReference type="NCBI Taxonomy" id="206096"/>
    <lineage>
        <taxon>Bacteria</taxon>
        <taxon>Pseudomonadati</taxon>
        <taxon>Bacteroidota</taxon>
        <taxon>Bacteroidia</taxon>
        <taxon>Bacteroidales</taxon>
        <taxon>Dysgonomonadaceae</taxon>
        <taxon>Dysgonomonas</taxon>
        <taxon>environmental samples</taxon>
    </lineage>
</organism>
<protein>
    <submittedName>
        <fullName evidence="2">Uncharacterized protein</fullName>
    </submittedName>
</protein>
<dbReference type="EMBL" id="FLUM01000001">
    <property type="protein sequence ID" value="SBV91906.1"/>
    <property type="molecule type" value="Genomic_DNA"/>
</dbReference>
<keyword evidence="1" id="KW-0472">Membrane</keyword>
<name>A0A212IXI3_9BACT</name>
<feature type="transmembrane region" description="Helical" evidence="1">
    <location>
        <begin position="6"/>
        <end position="25"/>
    </location>
</feature>
<accession>A0A212IXI3</accession>
<evidence type="ECO:0000313" key="2">
    <source>
        <dbReference type="EMBL" id="SBV91906.1"/>
    </source>
</evidence>
<gene>
    <name evidence="2" type="ORF">KL86DYS1_10464</name>
</gene>
<sequence>MYSPLLITSSTVTIVLFPFLSTFLIKIGSINKDVWELLDKSIKLIILEVLNFNKTTQNNLKHNEHIRRFKTKSH</sequence>
<proteinExistence type="predicted"/>
<reference evidence="2" key="1">
    <citation type="submission" date="2016-04" db="EMBL/GenBank/DDBJ databases">
        <authorList>
            <person name="Evans L.H."/>
            <person name="Alamgir A."/>
            <person name="Owens N."/>
            <person name="Weber N.D."/>
            <person name="Virtaneva K."/>
            <person name="Barbian K."/>
            <person name="Babar A."/>
            <person name="Rosenke K."/>
        </authorList>
    </citation>
    <scope>NUCLEOTIDE SEQUENCE</scope>
    <source>
        <strain evidence="2">86-1</strain>
    </source>
</reference>
<keyword evidence="1" id="KW-1133">Transmembrane helix</keyword>
<keyword evidence="1" id="KW-0812">Transmembrane</keyword>
<evidence type="ECO:0000256" key="1">
    <source>
        <dbReference type="SAM" id="Phobius"/>
    </source>
</evidence>